<evidence type="ECO:0000313" key="2">
    <source>
        <dbReference type="Proteomes" id="UP000262882"/>
    </source>
</evidence>
<dbReference type="RefSeq" id="WP_117400799.1">
    <property type="nucleotide sequence ID" value="NZ_QVNQ01000005.1"/>
</dbReference>
<proteinExistence type="predicted"/>
<protein>
    <submittedName>
        <fullName evidence="1">Uncharacterized protein</fullName>
    </submittedName>
</protein>
<dbReference type="AlphaFoldDB" id="A0A372GFZ0"/>
<reference evidence="1 2" key="1">
    <citation type="submission" date="2018-08" db="EMBL/GenBank/DDBJ databases">
        <title>Actinomadura spongicola sp. nov., isolated from marine sponge Leucetta chagosensis.</title>
        <authorList>
            <person name="Li L."/>
            <person name="Lin H.W."/>
        </authorList>
    </citation>
    <scope>NUCLEOTIDE SEQUENCE [LARGE SCALE GENOMIC DNA]</scope>
    <source>
        <strain evidence="1 2">LHW52907</strain>
    </source>
</reference>
<dbReference type="OrthoDB" id="2088102at2"/>
<evidence type="ECO:0000313" key="1">
    <source>
        <dbReference type="EMBL" id="RFS84112.1"/>
    </source>
</evidence>
<dbReference type="EMBL" id="QVNQ01000005">
    <property type="protein sequence ID" value="RFS84112.1"/>
    <property type="molecule type" value="Genomic_DNA"/>
</dbReference>
<comment type="caution">
    <text evidence="1">The sequence shown here is derived from an EMBL/GenBank/DDBJ whole genome shotgun (WGS) entry which is preliminary data.</text>
</comment>
<keyword evidence="2" id="KW-1185">Reference proteome</keyword>
<name>A0A372GFZ0_9ACTN</name>
<dbReference type="Proteomes" id="UP000262882">
    <property type="component" value="Unassembled WGS sequence"/>
</dbReference>
<sequence>MTVEIETYLRGRDGVFTRIAEYDAPIRDPDYVEGAIRMSIDGQEIVGVAEWDDVNWLWPFLATMAADLADSERVATSYPSQPIGLSFTRKGTFLEVAVDYVPTRVAWLDGLPRALPAGRVRRRGLAPALEFLTALQTAGWSYAAEMSRLGGVAFTGVDGDLRGLTGLLDQDWLPNDRA</sequence>
<organism evidence="1 2">
    <name type="scientific">Actinomadura spongiicola</name>
    <dbReference type="NCBI Taxonomy" id="2303421"/>
    <lineage>
        <taxon>Bacteria</taxon>
        <taxon>Bacillati</taxon>
        <taxon>Actinomycetota</taxon>
        <taxon>Actinomycetes</taxon>
        <taxon>Streptosporangiales</taxon>
        <taxon>Thermomonosporaceae</taxon>
        <taxon>Actinomadura</taxon>
    </lineage>
</organism>
<gene>
    <name evidence="1" type="ORF">D0T12_18300</name>
</gene>
<accession>A0A372GFZ0</accession>